<keyword evidence="10" id="KW-0866">Nonsense-mediated mRNA decay</keyword>
<evidence type="ECO:0000259" key="14">
    <source>
        <dbReference type="SMART" id="SM01044"/>
    </source>
</evidence>
<feature type="compositionally biased region" description="Basic and acidic residues" evidence="13">
    <location>
        <begin position="159"/>
        <end position="169"/>
    </location>
</feature>
<dbReference type="SMART" id="SM01044">
    <property type="entry name" value="Btz"/>
    <property type="match status" value="1"/>
</dbReference>
<dbReference type="GO" id="GO:0003729">
    <property type="term" value="F:mRNA binding"/>
    <property type="evidence" value="ECO:0007669"/>
    <property type="project" value="InterPro"/>
</dbReference>
<keyword evidence="16" id="KW-1185">Reference proteome</keyword>
<organism evidence="15 16">
    <name type="scientific">Triticum turgidum subsp. durum</name>
    <name type="common">Durum wheat</name>
    <name type="synonym">Triticum durum</name>
    <dbReference type="NCBI Taxonomy" id="4567"/>
    <lineage>
        <taxon>Eukaryota</taxon>
        <taxon>Viridiplantae</taxon>
        <taxon>Streptophyta</taxon>
        <taxon>Embryophyta</taxon>
        <taxon>Tracheophyta</taxon>
        <taxon>Spermatophyta</taxon>
        <taxon>Magnoliopsida</taxon>
        <taxon>Liliopsida</taxon>
        <taxon>Poales</taxon>
        <taxon>Poaceae</taxon>
        <taxon>BOP clade</taxon>
        <taxon>Pooideae</taxon>
        <taxon>Triticodae</taxon>
        <taxon>Triticeae</taxon>
        <taxon>Triticinae</taxon>
        <taxon>Triticum</taxon>
    </lineage>
</organism>
<feature type="region of interest" description="Disordered" evidence="13">
    <location>
        <begin position="620"/>
        <end position="673"/>
    </location>
</feature>
<feature type="region of interest" description="Disordered" evidence="13">
    <location>
        <begin position="474"/>
        <end position="522"/>
    </location>
</feature>
<dbReference type="Pfam" id="PF09405">
    <property type="entry name" value="Btz"/>
    <property type="match status" value="1"/>
</dbReference>
<dbReference type="GO" id="GO:0006417">
    <property type="term" value="P:regulation of translation"/>
    <property type="evidence" value="ECO:0007669"/>
    <property type="project" value="UniProtKB-KW"/>
</dbReference>
<evidence type="ECO:0000256" key="7">
    <source>
        <dbReference type="ARBA" id="ARBA00022816"/>
    </source>
</evidence>
<feature type="compositionally biased region" description="Polar residues" evidence="13">
    <location>
        <begin position="397"/>
        <end position="415"/>
    </location>
</feature>
<keyword evidence="8" id="KW-0810">Translation regulation</keyword>
<evidence type="ECO:0000313" key="15">
    <source>
        <dbReference type="EMBL" id="VAH21754.1"/>
    </source>
</evidence>
<feature type="compositionally biased region" description="Polar residues" evidence="13">
    <location>
        <begin position="350"/>
        <end position="386"/>
    </location>
</feature>
<dbReference type="GO" id="GO:0000184">
    <property type="term" value="P:nuclear-transcribed mRNA catabolic process, nonsense-mediated decay"/>
    <property type="evidence" value="ECO:0007669"/>
    <property type="project" value="UniProtKB-KW"/>
</dbReference>
<evidence type="ECO:0000256" key="8">
    <source>
        <dbReference type="ARBA" id="ARBA00022845"/>
    </source>
</evidence>
<keyword evidence="5" id="KW-0963">Cytoplasm</keyword>
<dbReference type="GO" id="GO:0035145">
    <property type="term" value="C:exon-exon junction complex"/>
    <property type="evidence" value="ECO:0007669"/>
    <property type="project" value="InterPro"/>
</dbReference>
<evidence type="ECO:0000256" key="13">
    <source>
        <dbReference type="SAM" id="MobiDB-lite"/>
    </source>
</evidence>
<evidence type="ECO:0000256" key="12">
    <source>
        <dbReference type="ARBA" id="ARBA00023242"/>
    </source>
</evidence>
<feature type="compositionally biased region" description="Gly residues" evidence="13">
    <location>
        <begin position="216"/>
        <end position="235"/>
    </location>
</feature>
<dbReference type="GO" id="GO:0005737">
    <property type="term" value="C:cytoplasm"/>
    <property type="evidence" value="ECO:0007669"/>
    <property type="project" value="UniProtKB-SubCell"/>
</dbReference>
<dbReference type="Proteomes" id="UP000324705">
    <property type="component" value="Chromosome 1B"/>
</dbReference>
<evidence type="ECO:0000256" key="11">
    <source>
        <dbReference type="ARBA" id="ARBA00023187"/>
    </source>
</evidence>
<feature type="region of interest" description="Disordered" evidence="13">
    <location>
        <begin position="1"/>
        <end position="180"/>
    </location>
</feature>
<evidence type="ECO:0000256" key="3">
    <source>
        <dbReference type="ARBA" id="ARBA00009548"/>
    </source>
</evidence>
<keyword evidence="12" id="KW-0539">Nucleus</keyword>
<dbReference type="OMA" id="GFNAMPN"/>
<evidence type="ECO:0000256" key="9">
    <source>
        <dbReference type="ARBA" id="ARBA00022884"/>
    </source>
</evidence>
<proteinExistence type="inferred from homology"/>
<evidence type="ECO:0000256" key="5">
    <source>
        <dbReference type="ARBA" id="ARBA00022490"/>
    </source>
</evidence>
<sequence length="673" mass="72653">MADREEEKAEAVRVVGEEEQEHEEEEEYESDLDDAPLPAVRRRAAASDEEEEEDEEDAGLPAPRRGAGSGAESDGQGAAEEYGEEYEEEYEEYEEVYEDFEQGRGGAAAQAVAAPRAAPEGAEEGGEAATAAAAAGEEGEEGKKESEPFAVPTAGAFYMHDDRFQESRGGRGRGRRTLSNRNLWNPKEEEAWVHDRFDEMHPRGYHNGNMRNSRGRFGGRVGGPGGRTRGVGRGNFRGNRSRVHNPDGNQNYSYVPKGSLVSLDNTKNAGPVLREHRKNRAPKSSHARNDDVDNFDVVPKESHTYNDGSRSRKATPSVIRGRGSRRYQPRRSTNEISSEQNDKSQKPENALSNANLGKHQPQNSNSRPEQGFPNKQSFASNLNSASPPFYPSRPSHQEQLIGQRGNAQPSTTSRPFSPPIGMVHVSPTPQNAPLLRGKTFVPKGTNIQSSPSSSNTQSTLRMPTQMLGAQFGSSGRMPSFTQPTSTALTEDTGVSSPNGSNEAVTRLTVKGQPGDQGEERASFPYGGGHVLGATGGLSLGDKGFHGTPALFPVMQFGGQHPGVPGVPSIGMALPGFVSQQQHGVSNSEMAWLPILSGSAGGLGATYGSPYFAMDGSYYSRPSEQASSSVNPREPSASNAPSQFKPPQITEVVNDEPSQRQNKPRRYSQMNLGQ</sequence>
<feature type="compositionally biased region" description="Basic and acidic residues" evidence="13">
    <location>
        <begin position="1"/>
        <end position="11"/>
    </location>
</feature>
<dbReference type="GO" id="GO:0008380">
    <property type="term" value="P:RNA splicing"/>
    <property type="evidence" value="ECO:0007669"/>
    <property type="project" value="UniProtKB-KW"/>
</dbReference>
<comment type="similarity">
    <text evidence="3">Belongs to the CASC3 family.</text>
</comment>
<evidence type="ECO:0000313" key="16">
    <source>
        <dbReference type="Proteomes" id="UP000324705"/>
    </source>
</evidence>
<dbReference type="InterPro" id="IPR044796">
    <property type="entry name" value="MLN51_plant"/>
</dbReference>
<keyword evidence="6" id="KW-0507">mRNA processing</keyword>
<feature type="domain" description="Btz" evidence="14">
    <location>
        <begin position="118"/>
        <end position="215"/>
    </location>
</feature>
<evidence type="ECO:0000256" key="4">
    <source>
        <dbReference type="ARBA" id="ARBA00022448"/>
    </source>
</evidence>
<keyword evidence="11" id="KW-0508">mRNA splicing</keyword>
<feature type="compositionally biased region" description="Acidic residues" evidence="13">
    <location>
        <begin position="81"/>
        <end position="100"/>
    </location>
</feature>
<dbReference type="PANTHER" id="PTHR46837:SF10">
    <property type="entry name" value="OS05G0534600 PROTEIN"/>
    <property type="match status" value="1"/>
</dbReference>
<evidence type="ECO:0000256" key="2">
    <source>
        <dbReference type="ARBA" id="ARBA00004496"/>
    </source>
</evidence>
<evidence type="ECO:0000256" key="1">
    <source>
        <dbReference type="ARBA" id="ARBA00004123"/>
    </source>
</evidence>
<reference evidence="15 16" key="1">
    <citation type="submission" date="2017-09" db="EMBL/GenBank/DDBJ databases">
        <authorList>
            <consortium name="International Durum Wheat Genome Sequencing Consortium (IDWGSC)"/>
            <person name="Milanesi L."/>
        </authorList>
    </citation>
    <scope>NUCLEOTIDE SEQUENCE [LARGE SCALE GENOMIC DNA]</scope>
    <source>
        <strain evidence="16">cv. Svevo</strain>
    </source>
</reference>
<accession>A0A9R0VDB3</accession>
<feature type="region of interest" description="Disordered" evidence="13">
    <location>
        <begin position="204"/>
        <end position="420"/>
    </location>
</feature>
<name>A0A9R0VDB3_TRITD</name>
<dbReference type="InterPro" id="IPR018545">
    <property type="entry name" value="Btz_dom"/>
</dbReference>
<comment type="subcellular location">
    <subcellularLocation>
        <location evidence="2">Cytoplasm</location>
    </subcellularLocation>
    <subcellularLocation>
        <location evidence="1">Nucleus</location>
    </subcellularLocation>
</comment>
<dbReference type="PANTHER" id="PTHR46837">
    <property type="entry name" value="PROTEIN MLN51 HOMOLOG"/>
    <property type="match status" value="1"/>
</dbReference>
<feature type="compositionally biased region" description="Basic residues" evidence="13">
    <location>
        <begin position="275"/>
        <end position="286"/>
    </location>
</feature>
<dbReference type="Gramene" id="TRITD1Bv1G194140.3">
    <property type="protein sequence ID" value="TRITD1Bv1G194140.3"/>
    <property type="gene ID" value="TRITD1Bv1G194140"/>
</dbReference>
<feature type="compositionally biased region" description="Low complexity" evidence="13">
    <location>
        <begin position="107"/>
        <end position="120"/>
    </location>
</feature>
<feature type="compositionally biased region" description="Polar residues" evidence="13">
    <location>
        <begin position="479"/>
        <end position="503"/>
    </location>
</feature>
<gene>
    <name evidence="15" type="ORF">TRITD_1Bv1G194140</name>
</gene>
<feature type="compositionally biased region" description="Polar residues" evidence="13">
    <location>
        <begin position="620"/>
        <end position="641"/>
    </location>
</feature>
<keyword evidence="9" id="KW-0694">RNA-binding</keyword>
<dbReference type="AlphaFoldDB" id="A0A9R0VDB3"/>
<feature type="compositionally biased region" description="Low complexity" evidence="13">
    <location>
        <begin position="127"/>
        <end position="136"/>
    </location>
</feature>
<feature type="compositionally biased region" description="Acidic residues" evidence="13">
    <location>
        <begin position="47"/>
        <end position="58"/>
    </location>
</feature>
<evidence type="ECO:0000256" key="6">
    <source>
        <dbReference type="ARBA" id="ARBA00022664"/>
    </source>
</evidence>
<protein>
    <recommendedName>
        <fullName evidence="14">Btz domain-containing protein</fullName>
    </recommendedName>
</protein>
<keyword evidence="4" id="KW-0813">Transport</keyword>
<evidence type="ECO:0000256" key="10">
    <source>
        <dbReference type="ARBA" id="ARBA00023161"/>
    </source>
</evidence>
<dbReference type="EMBL" id="LT934112">
    <property type="protein sequence ID" value="VAH21754.1"/>
    <property type="molecule type" value="Genomic_DNA"/>
</dbReference>
<dbReference type="GO" id="GO:0051028">
    <property type="term" value="P:mRNA transport"/>
    <property type="evidence" value="ECO:0007669"/>
    <property type="project" value="UniProtKB-KW"/>
</dbReference>
<keyword evidence="7" id="KW-0509">mRNA transport</keyword>
<feature type="compositionally biased region" description="Acidic residues" evidence="13">
    <location>
        <begin position="17"/>
        <end position="34"/>
    </location>
</feature>
<dbReference type="GO" id="GO:0006397">
    <property type="term" value="P:mRNA processing"/>
    <property type="evidence" value="ECO:0007669"/>
    <property type="project" value="UniProtKB-KW"/>
</dbReference>